<dbReference type="GO" id="GO:0005829">
    <property type="term" value="C:cytosol"/>
    <property type="evidence" value="ECO:0007669"/>
    <property type="project" value="TreeGrafter"/>
</dbReference>
<dbReference type="GO" id="GO:0005524">
    <property type="term" value="F:ATP binding"/>
    <property type="evidence" value="ECO:0007669"/>
    <property type="project" value="InterPro"/>
</dbReference>
<gene>
    <name evidence="2" type="ORF">KDA27_23030</name>
</gene>
<dbReference type="SUPFAM" id="SSF52540">
    <property type="entry name" value="P-loop containing nucleoside triphosphate hydrolases"/>
    <property type="match status" value="2"/>
</dbReference>
<dbReference type="PANTHER" id="PTHR47396:SF1">
    <property type="entry name" value="ATP-DEPENDENT HELICASE IRC3-RELATED"/>
    <property type="match status" value="1"/>
</dbReference>
<reference evidence="2" key="1">
    <citation type="submission" date="2020-04" db="EMBL/GenBank/DDBJ databases">
        <authorList>
            <person name="Zhang T."/>
        </authorList>
    </citation>
    <scope>NUCLEOTIDE SEQUENCE</scope>
    <source>
        <strain evidence="2">HKST-UBA02</strain>
    </source>
</reference>
<feature type="domain" description="Helicase ATP-binding" evidence="1">
    <location>
        <begin position="452"/>
        <end position="602"/>
    </location>
</feature>
<dbReference type="InterPro" id="IPR027417">
    <property type="entry name" value="P-loop_NTPase"/>
</dbReference>
<dbReference type="InterPro" id="IPR006935">
    <property type="entry name" value="Helicase/UvrB_N"/>
</dbReference>
<dbReference type="InterPro" id="IPR014001">
    <property type="entry name" value="Helicase_ATP-bd"/>
</dbReference>
<dbReference type="Gene3D" id="3.40.50.300">
    <property type="entry name" value="P-loop containing nucleotide triphosphate hydrolases"/>
    <property type="match status" value="2"/>
</dbReference>
<keyword evidence="2" id="KW-0547">Nucleotide-binding</keyword>
<dbReference type="CDD" id="cd17926">
    <property type="entry name" value="DEXHc_RE"/>
    <property type="match status" value="1"/>
</dbReference>
<dbReference type="Pfam" id="PF22548">
    <property type="entry name" value="AEP-TOTE"/>
    <property type="match status" value="1"/>
</dbReference>
<organism evidence="2 3">
    <name type="scientific">Eiseniibacteriota bacterium</name>
    <dbReference type="NCBI Taxonomy" id="2212470"/>
    <lineage>
        <taxon>Bacteria</taxon>
        <taxon>Candidatus Eiseniibacteriota</taxon>
    </lineage>
</organism>
<protein>
    <submittedName>
        <fullName evidence="2">DEAD/DEAH box helicase</fullName>
    </submittedName>
</protein>
<comment type="caution">
    <text evidence="2">The sequence shown here is derived from an EMBL/GenBank/DDBJ whole genome shotgun (WGS) entry which is preliminary data.</text>
</comment>
<dbReference type="EMBL" id="JAGQHS010000199">
    <property type="protein sequence ID" value="MCA9758685.1"/>
    <property type="molecule type" value="Genomic_DNA"/>
</dbReference>
<dbReference type="CDD" id="cd18785">
    <property type="entry name" value="SF2_C"/>
    <property type="match status" value="1"/>
</dbReference>
<evidence type="ECO:0000313" key="2">
    <source>
        <dbReference type="EMBL" id="MCA9758685.1"/>
    </source>
</evidence>
<dbReference type="PANTHER" id="PTHR47396">
    <property type="entry name" value="TYPE I RESTRICTION ENZYME ECOKI R PROTEIN"/>
    <property type="match status" value="1"/>
</dbReference>
<proteinExistence type="predicted"/>
<dbReference type="Pfam" id="PF04851">
    <property type="entry name" value="ResIII"/>
    <property type="match status" value="1"/>
</dbReference>
<accession>A0A956NKA1</accession>
<dbReference type="GO" id="GO:0003677">
    <property type="term" value="F:DNA binding"/>
    <property type="evidence" value="ECO:0007669"/>
    <property type="project" value="InterPro"/>
</dbReference>
<dbReference type="AlphaFoldDB" id="A0A956NKA1"/>
<dbReference type="Proteomes" id="UP000739538">
    <property type="component" value="Unassembled WGS sequence"/>
</dbReference>
<sequence length="803" mass="89320">MGEITRLERDLARLDRERSEVVTRLAELRRGLSTARPGGRDVPTTEISAPLPELSPEEKVVLFRSLFLGREDVFAVRWENHRTGRSGYSPKCGNEWVGGLCDKPRVRCGACPNQAFVPLSDRVVLDHLQGRMVVGVYPILKDHTCHFLAGDFDGEGWEQDTLAFAQSCRDQGLDPAIERSRSGSGSHVWIFFDSPVPAYTARALGTRLVTATMERRPELSMSSYDRLFPNQDRVPSGGFGNLIALPLQYHARQEGNTLFLGPDFQPIPDQWGYLRQIERLSTARAEALTRESSSASVFGPGVRGLTTAAFVPTGSILVRDGEHPDRSRHAPPLDDDLSGRTVRIRLTGRVIVEKADLISSSVTRLRRLAIFPNPEFHRRQAMRLSVGRTPRIIDCSEDLGAQLSLPRGSLEDATQLLELAGAQVQIDDARAGGAPLPHAFVGELSPMQVGMVQSMKGHDIGVLVAPPGSGKTVVGTYLIAARARSTLVLVHRSQLLDQWREQLSVFLGVPVKEVGQLGGGRRKRNGILDVAMIQSLAKHDDRDALLESYGHVLVDECHHVPAVSFERVMNSVRARYVTGLTATPERRDGHHPILGFQLGSVRHTTTQRDASRSGIARHRLVVRHTSFQTELVDSRTSIQDLYSALSTDDARNELILDDVITAINEGRSPVILSERTEHLAYLETRLRGFVRNIIVLRGGLTARQRRSVSEQIAALPQDEERLLLATGRFLGEGFDDARLDTLFLTMPVSWKGTLVQYAGRLHRRHRAKEEVRIYDYVDVHVPVLARMYEKRRKGYAAMGYRVG</sequence>
<dbReference type="SMART" id="SM00487">
    <property type="entry name" value="DEXDc"/>
    <property type="match status" value="1"/>
</dbReference>
<keyword evidence="2" id="KW-0067">ATP-binding</keyword>
<evidence type="ECO:0000313" key="3">
    <source>
        <dbReference type="Proteomes" id="UP000739538"/>
    </source>
</evidence>
<evidence type="ECO:0000259" key="1">
    <source>
        <dbReference type="PROSITE" id="PS51192"/>
    </source>
</evidence>
<dbReference type="GO" id="GO:0004386">
    <property type="term" value="F:helicase activity"/>
    <property type="evidence" value="ECO:0007669"/>
    <property type="project" value="UniProtKB-KW"/>
</dbReference>
<dbReference type="InterPro" id="IPR050742">
    <property type="entry name" value="Helicase_Restrict-Modif_Enz"/>
</dbReference>
<dbReference type="InterPro" id="IPR054347">
    <property type="entry name" value="TOTE_primase"/>
</dbReference>
<reference evidence="2" key="2">
    <citation type="journal article" date="2021" name="Microbiome">
        <title>Successional dynamics and alternative stable states in a saline activated sludge microbial community over 9 years.</title>
        <authorList>
            <person name="Wang Y."/>
            <person name="Ye J."/>
            <person name="Ju F."/>
            <person name="Liu L."/>
            <person name="Boyd J.A."/>
            <person name="Deng Y."/>
            <person name="Parks D.H."/>
            <person name="Jiang X."/>
            <person name="Yin X."/>
            <person name="Woodcroft B.J."/>
            <person name="Tyson G.W."/>
            <person name="Hugenholtz P."/>
            <person name="Polz M.F."/>
            <person name="Zhang T."/>
        </authorList>
    </citation>
    <scope>NUCLEOTIDE SEQUENCE</scope>
    <source>
        <strain evidence="2">HKST-UBA02</strain>
    </source>
</reference>
<dbReference type="PROSITE" id="PS51192">
    <property type="entry name" value="HELICASE_ATP_BIND_1"/>
    <property type="match status" value="1"/>
</dbReference>
<keyword evidence="2" id="KW-0347">Helicase</keyword>
<name>A0A956NKA1_UNCEI</name>
<dbReference type="GO" id="GO:0016787">
    <property type="term" value="F:hydrolase activity"/>
    <property type="evidence" value="ECO:0007669"/>
    <property type="project" value="InterPro"/>
</dbReference>
<keyword evidence="2" id="KW-0378">Hydrolase</keyword>